<protein>
    <recommendedName>
        <fullName evidence="1">Ycf2 N-terminal domain-containing protein</fullName>
    </recommendedName>
</protein>
<keyword evidence="3" id="KW-1185">Reference proteome</keyword>
<evidence type="ECO:0000313" key="2">
    <source>
        <dbReference type="EMBL" id="URD75052.1"/>
    </source>
</evidence>
<reference evidence="2" key="1">
    <citation type="submission" date="2022-05" db="EMBL/GenBank/DDBJ databases">
        <title>The Musa troglodytarum L. genome provides insights into the mechanism of non-climacteric behaviour and enrichment of carotenoids.</title>
        <authorList>
            <person name="Wang J."/>
        </authorList>
    </citation>
    <scope>NUCLEOTIDE SEQUENCE</scope>
    <source>
        <tissue evidence="2">Leaf</tissue>
    </source>
</reference>
<evidence type="ECO:0000259" key="1">
    <source>
        <dbReference type="Pfam" id="PF05695"/>
    </source>
</evidence>
<sequence>MIDLFILSITKLNVMYRRGFTFSIDSHGLDKKNSNNNDR</sequence>
<proteinExistence type="predicted"/>
<dbReference type="Pfam" id="PF05695">
    <property type="entry name" value="Ycf2"/>
    <property type="match status" value="1"/>
</dbReference>
<dbReference type="AlphaFoldDB" id="A0A9E7EDS1"/>
<dbReference type="Proteomes" id="UP001055439">
    <property type="component" value="Chromosome 1"/>
</dbReference>
<dbReference type="InterPro" id="IPR056777">
    <property type="entry name" value="Ycf2_N"/>
</dbReference>
<name>A0A9E7EDS1_9LILI</name>
<evidence type="ECO:0000313" key="3">
    <source>
        <dbReference type="Proteomes" id="UP001055439"/>
    </source>
</evidence>
<organism evidence="2 3">
    <name type="scientific">Musa troglodytarum</name>
    <name type="common">fe'i banana</name>
    <dbReference type="NCBI Taxonomy" id="320322"/>
    <lineage>
        <taxon>Eukaryota</taxon>
        <taxon>Viridiplantae</taxon>
        <taxon>Streptophyta</taxon>
        <taxon>Embryophyta</taxon>
        <taxon>Tracheophyta</taxon>
        <taxon>Spermatophyta</taxon>
        <taxon>Magnoliopsida</taxon>
        <taxon>Liliopsida</taxon>
        <taxon>Zingiberales</taxon>
        <taxon>Musaceae</taxon>
        <taxon>Musa</taxon>
    </lineage>
</organism>
<dbReference type="OrthoDB" id="997043at2759"/>
<dbReference type="EMBL" id="CP097502">
    <property type="protein sequence ID" value="URD75052.1"/>
    <property type="molecule type" value="Genomic_DNA"/>
</dbReference>
<accession>A0A9E7EDS1</accession>
<feature type="domain" description="Ycf2 N-terminal" evidence="1">
    <location>
        <begin position="1"/>
        <end position="36"/>
    </location>
</feature>
<gene>
    <name evidence="2" type="ORF">MUK42_36985</name>
</gene>